<evidence type="ECO:0000313" key="1">
    <source>
        <dbReference type="EMBL" id="KAK1369786.1"/>
    </source>
</evidence>
<comment type="caution">
    <text evidence="1">The sequence shown here is derived from an EMBL/GenBank/DDBJ whole genome shotgun (WGS) entry which is preliminary data.</text>
</comment>
<name>A0AAD8HMC4_9APIA</name>
<organism evidence="1 2">
    <name type="scientific">Heracleum sosnowskyi</name>
    <dbReference type="NCBI Taxonomy" id="360622"/>
    <lineage>
        <taxon>Eukaryota</taxon>
        <taxon>Viridiplantae</taxon>
        <taxon>Streptophyta</taxon>
        <taxon>Embryophyta</taxon>
        <taxon>Tracheophyta</taxon>
        <taxon>Spermatophyta</taxon>
        <taxon>Magnoliopsida</taxon>
        <taxon>eudicotyledons</taxon>
        <taxon>Gunneridae</taxon>
        <taxon>Pentapetalae</taxon>
        <taxon>asterids</taxon>
        <taxon>campanulids</taxon>
        <taxon>Apiales</taxon>
        <taxon>Apiaceae</taxon>
        <taxon>Apioideae</taxon>
        <taxon>apioid superclade</taxon>
        <taxon>Tordylieae</taxon>
        <taxon>Tordyliinae</taxon>
        <taxon>Heracleum</taxon>
    </lineage>
</organism>
<reference evidence="1" key="1">
    <citation type="submission" date="2023-02" db="EMBL/GenBank/DDBJ databases">
        <title>Genome of toxic invasive species Heracleum sosnowskyi carries increased number of genes despite the absence of recent whole-genome duplications.</title>
        <authorList>
            <person name="Schelkunov M."/>
            <person name="Shtratnikova V."/>
            <person name="Makarenko M."/>
            <person name="Klepikova A."/>
            <person name="Omelchenko D."/>
            <person name="Novikova G."/>
            <person name="Obukhova E."/>
            <person name="Bogdanov V."/>
            <person name="Penin A."/>
            <person name="Logacheva M."/>
        </authorList>
    </citation>
    <scope>NUCLEOTIDE SEQUENCE</scope>
    <source>
        <strain evidence="1">Hsosn_3</strain>
        <tissue evidence="1">Leaf</tissue>
    </source>
</reference>
<dbReference type="AlphaFoldDB" id="A0AAD8HMC4"/>
<keyword evidence="2" id="KW-1185">Reference proteome</keyword>
<gene>
    <name evidence="1" type="ORF">POM88_035878</name>
</gene>
<evidence type="ECO:0000313" key="2">
    <source>
        <dbReference type="Proteomes" id="UP001237642"/>
    </source>
</evidence>
<dbReference type="EMBL" id="JAUIZM010000008">
    <property type="protein sequence ID" value="KAK1369786.1"/>
    <property type="molecule type" value="Genomic_DNA"/>
</dbReference>
<accession>A0AAD8HMC4</accession>
<protein>
    <submittedName>
        <fullName evidence="1">Uncharacterized protein</fullName>
    </submittedName>
</protein>
<sequence>MGARILWVHDYQKAELNKKLFRTYLSRGILVPTSQHTAVGNPHHNVFPTPVTDQQMIASRCAYGINVMEQLPSLLQTPPVISQRRAGKRPVSTDTDSILRKLSTLSPLFFFHSTPYSKTPEIMQFGTAIQQQPLVHTNPM</sequence>
<reference evidence="1" key="2">
    <citation type="submission" date="2023-05" db="EMBL/GenBank/DDBJ databases">
        <authorList>
            <person name="Schelkunov M.I."/>
        </authorList>
    </citation>
    <scope>NUCLEOTIDE SEQUENCE</scope>
    <source>
        <strain evidence="1">Hsosn_3</strain>
        <tissue evidence="1">Leaf</tissue>
    </source>
</reference>
<dbReference type="Proteomes" id="UP001237642">
    <property type="component" value="Unassembled WGS sequence"/>
</dbReference>
<proteinExistence type="predicted"/>